<protein>
    <submittedName>
        <fullName evidence="6">Nucleotidyl transferase</fullName>
    </submittedName>
</protein>
<dbReference type="AlphaFoldDB" id="D7CKR6"/>
<evidence type="ECO:0000259" key="4">
    <source>
        <dbReference type="Pfam" id="PF02878"/>
    </source>
</evidence>
<dbReference type="Pfam" id="PF00483">
    <property type="entry name" value="NTP_transferase"/>
    <property type="match status" value="1"/>
</dbReference>
<evidence type="ECO:0000313" key="7">
    <source>
        <dbReference type="Proteomes" id="UP000000378"/>
    </source>
</evidence>
<evidence type="ECO:0000256" key="2">
    <source>
        <dbReference type="ARBA" id="ARBA00010231"/>
    </source>
</evidence>
<accession>D7CKR6</accession>
<dbReference type="SUPFAM" id="SSF51161">
    <property type="entry name" value="Trimeric LpxA-like enzymes"/>
    <property type="match status" value="1"/>
</dbReference>
<dbReference type="GO" id="GO:0005975">
    <property type="term" value="P:carbohydrate metabolic process"/>
    <property type="evidence" value="ECO:0007669"/>
    <property type="project" value="InterPro"/>
</dbReference>
<reference evidence="7" key="1">
    <citation type="journal article" date="2010" name="Stand. Genomic Sci.">
        <title>Complete genome sequence of Syntrophothermus lipocalidus type strain (TGB-C1T).</title>
        <authorList>
            <consortium name="US DOE Joint Genome Institute (JGI-PGF)"/>
            <person name="Djao O."/>
            <person name="Zhang X."/>
            <person name="Lucas S."/>
            <person name="Lapidus A."/>
            <person name="Glavina Del Rio T."/>
            <person name="Nolan M."/>
            <person name="Tice H."/>
            <person name="Cheng J."/>
            <person name="Han C."/>
            <person name="Tapia R."/>
            <person name="Goodwin L."/>
            <person name="Pitluck S."/>
            <person name="Liolios K."/>
            <person name="Ivanova N."/>
            <person name="Mavromatis K."/>
            <person name="Mikhailova N."/>
            <person name="Ovchinnikova G."/>
            <person name="Pati A."/>
            <person name="Brambilla E."/>
            <person name="Chen A."/>
            <person name="Palaniappan K."/>
            <person name="Land M."/>
            <person name="Hauser L."/>
            <person name="Chang Y."/>
            <person name="Jeffries C."/>
            <person name="Rohde M."/>
            <person name="Sikorski J."/>
            <person name="Spring S."/>
            <person name="Goker M."/>
            <person name="Detter J."/>
            <person name="Woyke T."/>
            <person name="Bristow J."/>
            <person name="Eisen J."/>
            <person name="Markowitz V."/>
            <person name="Hugenholtz P."/>
            <person name="Kyrpides N."/>
            <person name="Klenk H."/>
        </authorList>
    </citation>
    <scope>NUCLEOTIDE SEQUENCE [LARGE SCALE GENOMIC DNA]</scope>
    <source>
        <strain evidence="7">DSM 12680 / TGB-C1</strain>
    </source>
</reference>
<reference evidence="6 7" key="2">
    <citation type="journal article" date="2010" name="Stand. Genomic Sci.">
        <title>Complete genome sequence of Syntrophothermus lipocalidus type strain (TGB-C1).</title>
        <authorList>
            <person name="Djao O.D."/>
            <person name="Zhang X."/>
            <person name="Lucas S."/>
            <person name="Lapidus A."/>
            <person name="Del Rio T.G."/>
            <person name="Nolan M."/>
            <person name="Tice H."/>
            <person name="Cheng J.F."/>
            <person name="Han C."/>
            <person name="Tapia R."/>
            <person name="Goodwin L."/>
            <person name="Pitluck S."/>
            <person name="Liolios K."/>
            <person name="Ivanova N."/>
            <person name="Mavromatis K."/>
            <person name="Mikhailova N."/>
            <person name="Ovchinnikova G."/>
            <person name="Pati A."/>
            <person name="Brambilla E."/>
            <person name="Chen A."/>
            <person name="Palaniappan K."/>
            <person name="Land M."/>
            <person name="Hauser L."/>
            <person name="Chang Y.J."/>
            <person name="Jeffries C.D."/>
            <person name="Rohde M."/>
            <person name="Sikorski J."/>
            <person name="Spring S."/>
            <person name="Goker M."/>
            <person name="Detter J.C."/>
            <person name="Woyke T."/>
            <person name="Bristow J."/>
            <person name="Eisen J.A."/>
            <person name="Markowitz V."/>
            <person name="Hugenholtz P."/>
            <person name="Kyrpides N.C."/>
            <person name="Klenk H.P."/>
        </authorList>
    </citation>
    <scope>NUCLEOTIDE SEQUENCE [LARGE SCALE GENOMIC DNA]</scope>
    <source>
        <strain evidence="7">DSM 12680 / TGB-C1</strain>
    </source>
</reference>
<dbReference type="InterPro" id="IPR005844">
    <property type="entry name" value="A-D-PHexomutase_a/b/a-I"/>
</dbReference>
<feature type="domain" description="Mannose-1-phosphate guanyltransferase C-terminal" evidence="5">
    <location>
        <begin position="262"/>
        <end position="364"/>
    </location>
</feature>
<dbReference type="GO" id="GO:0016868">
    <property type="term" value="F:intramolecular phosphotransferase activity"/>
    <property type="evidence" value="ECO:0007669"/>
    <property type="project" value="InterPro"/>
</dbReference>
<dbReference type="InterPro" id="IPR050486">
    <property type="entry name" value="Mannose-1P_guanyltransferase"/>
</dbReference>
<feature type="domain" description="Alpha-D-phosphohexomutase alpha/beta/alpha" evidence="4">
    <location>
        <begin position="381"/>
        <end position="512"/>
    </location>
</feature>
<dbReference type="Gene3D" id="3.40.120.10">
    <property type="entry name" value="Alpha-D-Glucose-1,6-Bisphosphate, subunit A, domain 3"/>
    <property type="match status" value="3"/>
</dbReference>
<evidence type="ECO:0000259" key="5">
    <source>
        <dbReference type="Pfam" id="PF25087"/>
    </source>
</evidence>
<dbReference type="Pfam" id="PF25087">
    <property type="entry name" value="GMPPB_C"/>
    <property type="match status" value="1"/>
</dbReference>
<dbReference type="STRING" id="643648.Slip_0517"/>
<sequence length="825" mass="91047">MKAVVMAGGEGTRLRPLTCNLPKPMVPVMNKPVMEYALRLLREIGITEIAVTLQYLPEHIKAYFGDGSEWGVNLHYYEEETALGTAGSVKNAEDFLDETFIVVSGDALTDFALGEAVEFHRSRKALATLVLTRVESPLEYGLVLTEPSGAVARFLEKPSWGEVFSDTVNTGIYILEPEILQYIPPDTVFDFSRELFPKLLRDKQGIFGCVLSGYWCDIGNCDMYYQVHLDILDGKVKIEIDGSRQGLVWIGSGAFVSPEAVVQGPSYIGPGSEIRPGAFLGPYSVLGEGCLVDRGASVKRTITGKGCYLGPQAEVRGAILGRGVNIQTKAGVFEGAVIGDHSKVGAQAMVKPGVKIWPHKHIEEGRSVLESVVWSGRVTRNLFGIGGIKGKINEELTPENTARIGRALGTYLPTGARVVVGTDSISASQLLKDALTSGLSATGVEVADAGRCLLPVLRYAAHSFQTNCGVYCRVLGPDGHMANLVVVNENGADLPKREERKVENIWNREEFRQVPPERIREKTVLPAISSSYTSAMLAKVNGDRIKRRRFSVELAAENPYLSGTMAEILDQLGCRVNRVDGRAKMMDGDSSPLETGMALSQLRRRLCEKNFGIGLYLYDGGQKLALVDRQGRVIKEEEYIALLVNLFGRCFQTVYIPLYLPQAVENSLRGSGQKVIRTKSSPDSLMEAMLKGGEIEQFCLYADGLYAAMKILEHLANHDRELEDEIEVLPVLNYHKRETRVAWEHKGRVIRRLAEEKGLGLTDDHLEGVRLENPDGWTLVLPDDERPVCRIYSEAFSQEVAEALTDFYEQKIKEICSEDVTTDVH</sequence>
<dbReference type="InterPro" id="IPR016055">
    <property type="entry name" value="A-D-PHexomutase_a/b/a-I/II/III"/>
</dbReference>
<dbReference type="KEGG" id="slp:Slip_0517"/>
<organism evidence="6 7">
    <name type="scientific">Syntrophothermus lipocalidus (strain DSM 12680 / TGB-C1)</name>
    <dbReference type="NCBI Taxonomy" id="643648"/>
    <lineage>
        <taxon>Bacteria</taxon>
        <taxon>Bacillati</taxon>
        <taxon>Bacillota</taxon>
        <taxon>Clostridia</taxon>
        <taxon>Eubacteriales</taxon>
        <taxon>Syntrophomonadaceae</taxon>
        <taxon>Syntrophothermus</taxon>
    </lineage>
</organism>
<dbReference type="InterPro" id="IPR011004">
    <property type="entry name" value="Trimer_LpxA-like_sf"/>
</dbReference>
<dbReference type="SUPFAM" id="SSF55957">
    <property type="entry name" value="Phosphoglucomutase, C-terminal domain"/>
    <property type="match status" value="1"/>
</dbReference>
<name>D7CKR6_SYNLT</name>
<dbReference type="eggNOG" id="COG1109">
    <property type="taxonomic scope" value="Bacteria"/>
</dbReference>
<gene>
    <name evidence="6" type="ordered locus">Slip_0517</name>
</gene>
<comment type="similarity">
    <text evidence="1">Belongs to the transferase hexapeptide repeat family.</text>
</comment>
<dbReference type="RefSeq" id="WP_013174703.1">
    <property type="nucleotide sequence ID" value="NC_014220.1"/>
</dbReference>
<dbReference type="InterPro" id="IPR036900">
    <property type="entry name" value="A-D-PHexomutase_C_sf"/>
</dbReference>
<dbReference type="InterPro" id="IPR056729">
    <property type="entry name" value="GMPPB_C"/>
</dbReference>
<dbReference type="Proteomes" id="UP000000378">
    <property type="component" value="Chromosome"/>
</dbReference>
<dbReference type="GO" id="GO:0016740">
    <property type="term" value="F:transferase activity"/>
    <property type="evidence" value="ECO:0007669"/>
    <property type="project" value="UniProtKB-KW"/>
</dbReference>
<dbReference type="Pfam" id="PF02878">
    <property type="entry name" value="PGM_PMM_I"/>
    <property type="match status" value="1"/>
</dbReference>
<keyword evidence="6" id="KW-0808">Transferase</keyword>
<dbReference type="InterPro" id="IPR029044">
    <property type="entry name" value="Nucleotide-diphossugar_trans"/>
</dbReference>
<dbReference type="HOGENOM" id="CLU_017652_1_0_9"/>
<proteinExistence type="inferred from homology"/>
<comment type="similarity">
    <text evidence="2">Belongs to the phosphohexose mutase family.</text>
</comment>
<dbReference type="Gene3D" id="3.90.550.10">
    <property type="entry name" value="Spore Coat Polysaccharide Biosynthesis Protein SpsA, Chain A"/>
    <property type="match status" value="1"/>
</dbReference>
<evidence type="ECO:0000256" key="1">
    <source>
        <dbReference type="ARBA" id="ARBA00007274"/>
    </source>
</evidence>
<dbReference type="SUPFAM" id="SSF53738">
    <property type="entry name" value="Phosphoglucomutase, first 3 domains"/>
    <property type="match status" value="1"/>
</dbReference>
<dbReference type="CDD" id="cd04181">
    <property type="entry name" value="NTP_transferase"/>
    <property type="match status" value="1"/>
</dbReference>
<dbReference type="SUPFAM" id="SSF53448">
    <property type="entry name" value="Nucleotide-diphospho-sugar transferases"/>
    <property type="match status" value="1"/>
</dbReference>
<dbReference type="Gene3D" id="3.30.310.50">
    <property type="entry name" value="Alpha-D-phosphohexomutase, C-terminal domain"/>
    <property type="match status" value="1"/>
</dbReference>
<dbReference type="eggNOG" id="COG1208">
    <property type="taxonomic scope" value="Bacteria"/>
</dbReference>
<keyword evidence="7" id="KW-1185">Reference proteome</keyword>
<evidence type="ECO:0000259" key="3">
    <source>
        <dbReference type="Pfam" id="PF00483"/>
    </source>
</evidence>
<evidence type="ECO:0000313" key="6">
    <source>
        <dbReference type="EMBL" id="ADI01301.1"/>
    </source>
</evidence>
<dbReference type="EMBL" id="CP002048">
    <property type="protein sequence ID" value="ADI01301.1"/>
    <property type="molecule type" value="Genomic_DNA"/>
</dbReference>
<feature type="domain" description="Nucleotidyl transferase" evidence="3">
    <location>
        <begin position="2"/>
        <end position="233"/>
    </location>
</feature>
<dbReference type="InterPro" id="IPR005835">
    <property type="entry name" value="NTP_transferase_dom"/>
</dbReference>
<dbReference type="PANTHER" id="PTHR22572">
    <property type="entry name" value="SUGAR-1-PHOSPHATE GUANYL TRANSFERASE"/>
    <property type="match status" value="1"/>
</dbReference>
<dbReference type="OrthoDB" id="9803871at2"/>
<dbReference type="Gene3D" id="2.160.10.10">
    <property type="entry name" value="Hexapeptide repeat proteins"/>
    <property type="match status" value="1"/>
</dbReference>